<evidence type="ECO:0000256" key="2">
    <source>
        <dbReference type="SAM" id="MobiDB-lite"/>
    </source>
</evidence>
<evidence type="ECO:0000256" key="1">
    <source>
        <dbReference type="SAM" id="Coils"/>
    </source>
</evidence>
<feature type="coiled-coil region" evidence="1">
    <location>
        <begin position="407"/>
        <end position="441"/>
    </location>
</feature>
<dbReference type="InterPro" id="IPR057840">
    <property type="entry name" value="FimV_N"/>
</dbReference>
<evidence type="ECO:0000313" key="6">
    <source>
        <dbReference type="Proteomes" id="UP000002516"/>
    </source>
</evidence>
<dbReference type="Proteomes" id="UP000002516">
    <property type="component" value="Chromosome"/>
</dbReference>
<feature type="transmembrane region" description="Helical" evidence="3">
    <location>
        <begin position="49"/>
        <end position="69"/>
    </location>
</feature>
<keyword evidence="3" id="KW-1133">Transmembrane helix</keyword>
<evidence type="ECO:0000259" key="4">
    <source>
        <dbReference type="Pfam" id="PF25800"/>
    </source>
</evidence>
<gene>
    <name evidence="5" type="ordered locus">PD_0609</name>
</gene>
<dbReference type="Pfam" id="PF25800">
    <property type="entry name" value="FimV_N"/>
    <property type="match status" value="1"/>
</dbReference>
<name>Q87DS2_XYLFT</name>
<feature type="compositionally biased region" description="Polar residues" evidence="2">
    <location>
        <begin position="224"/>
        <end position="234"/>
    </location>
</feature>
<accession>Q87DS2</accession>
<organism evidence="5 6">
    <name type="scientific">Xylella fastidiosa (strain Temecula1 / ATCC 700964)</name>
    <dbReference type="NCBI Taxonomy" id="183190"/>
    <lineage>
        <taxon>Bacteria</taxon>
        <taxon>Pseudomonadati</taxon>
        <taxon>Pseudomonadota</taxon>
        <taxon>Gammaproteobacteria</taxon>
        <taxon>Lysobacterales</taxon>
        <taxon>Lysobacteraceae</taxon>
        <taxon>Xylella</taxon>
    </lineage>
</organism>
<sequence length="643" mass="68220">MAAMGWLLPFAVCASSNTDRIVVIRSRIPAAPVILVFMKSMGKGALSPVYGLTALFLVLCSNAALALGLGDIRVLSKPGQPLVAEIPVISNEAGELDDVRVALASPETFARVGLERPNGFLDDLQFQFSKDRHGRAVVRVTSNQSVQQKAINFLIDVEWKQGRLVREYSALIDAPNTAAAIAEPAINAPQVASANVIVRSAPAPSVPVPPPPPAVHVTAPTPSISSVDEATDTASADVGDATETEGVGTVATPAAPPSDAGPVTVQRGQTLSQLASQLARQSGRTLDQTMLAMLRTNPSAFIGSNINLLKQGAVLRTPTQEALSELGAAEAKAMVREQAAQWRQARASIPQPAESGAASQSRAVAVPDTATDRLEIAPAVPIDTKKAGTISGTSNSREGDMPGGEQLQQAREDIASRDAEIQDLRSRLIDLEQLRKKQQQLIALKDSELAAAQQHLPKTQGHSRLGNGSMILLGGAALLFICMVWWWVNRRPKPSPLPHLPSREFDSEALVVAFPHTAAVSRSDFLEMPDQVVREGERMHVPDLTLDRVSAGMYTSVNPSVKPQTFVQVQAANVQAASVAAQQSQPQAQQPGPPSGVRDRLELAVAYLDLGDKETARSLLREVVVTGDDVARAEAAALLNQIA</sequence>
<reference evidence="5 6" key="1">
    <citation type="journal article" date="2003" name="J. Bacteriol.">
        <title>Comparative analyses of the complete genome sequences of Pierce's disease and citrus variegated chlorosis strains of Xylella fastidiosa.</title>
        <authorList>
            <person name="Van Sluys M.A."/>
            <person name="de Oliveira M.C."/>
            <person name="Monteiro-Vitorello C.B."/>
            <person name="Miyaki C.Y."/>
            <person name="Furlan L.R."/>
            <person name="Camargo L.E."/>
            <person name="da Silva A.C."/>
            <person name="Moon D.H."/>
            <person name="Takita M.A."/>
            <person name="Lemos E.G."/>
            <person name="Machado M.A."/>
            <person name="Ferro M.I."/>
            <person name="da Silva F.R."/>
            <person name="Goldman M.H."/>
            <person name="Goldman G.H."/>
            <person name="Lemos M.V."/>
            <person name="El-Dorry H."/>
            <person name="Tsai S.M."/>
            <person name="Carrer H."/>
            <person name="Carraro D.M."/>
            <person name="de Oliveira R.C."/>
            <person name="Nunes L.R."/>
            <person name="Siqueira W.J."/>
            <person name="Coutinho L.L."/>
            <person name="Kimura E.T."/>
            <person name="Ferro E.S."/>
            <person name="Harakava R."/>
            <person name="Kuramae E.E."/>
            <person name="Marino C.L."/>
            <person name="Giglioti E."/>
            <person name="Abreu I.L."/>
            <person name="Alves L.M."/>
            <person name="do Amaral A.M."/>
            <person name="Baia G.S."/>
            <person name="Blanco S.R."/>
            <person name="Brito M.S."/>
            <person name="Cannavan F.S."/>
            <person name="Celestino A.V."/>
            <person name="da Cunha A.F."/>
            <person name="Fenille R.C."/>
            <person name="Ferro J.A."/>
            <person name="Formighieri E.F."/>
            <person name="Kishi L.T."/>
            <person name="Leoni S.G."/>
            <person name="Oliveira A.R."/>
            <person name="Rosa V.E.Jr."/>
            <person name="Sassaki F.T."/>
            <person name="Sena J.A."/>
            <person name="de Souza A.A."/>
            <person name="Truffi D."/>
            <person name="Tsukumo F."/>
            <person name="Yanai G.M."/>
            <person name="Zaros L.G."/>
            <person name="Civerolo E.L."/>
            <person name="Simpson A.J."/>
            <person name="Almeida N.F.Jr."/>
            <person name="Setubal J.C."/>
            <person name="Kitajima J.P."/>
        </authorList>
    </citation>
    <scope>NUCLEOTIDE SEQUENCE [LARGE SCALE GENOMIC DNA]</scope>
    <source>
        <strain evidence="6">Temecula1 / ATCC 700964</strain>
    </source>
</reference>
<evidence type="ECO:0000256" key="3">
    <source>
        <dbReference type="SAM" id="Phobius"/>
    </source>
</evidence>
<keyword evidence="3" id="KW-0472">Membrane</keyword>
<dbReference type="InterPro" id="IPR020011">
    <property type="entry name" value="FimV_C"/>
</dbReference>
<dbReference type="Gene3D" id="1.20.58.2200">
    <property type="match status" value="1"/>
</dbReference>
<proteinExistence type="predicted"/>
<feature type="compositionally biased region" description="Pro residues" evidence="2">
    <location>
        <begin position="204"/>
        <end position="214"/>
    </location>
</feature>
<feature type="region of interest" description="Disordered" evidence="2">
    <location>
        <begin position="202"/>
        <end position="240"/>
    </location>
</feature>
<dbReference type="HOGENOM" id="CLU_415012_0_0_6"/>
<dbReference type="NCBIfam" id="TIGR03504">
    <property type="entry name" value="FimV_Cterm"/>
    <property type="match status" value="1"/>
</dbReference>
<dbReference type="NCBIfam" id="TIGR03505">
    <property type="entry name" value="FimV_core"/>
    <property type="match status" value="1"/>
</dbReference>
<dbReference type="InterPro" id="IPR038440">
    <property type="entry name" value="FimV_C_sf"/>
</dbReference>
<feature type="transmembrane region" description="Helical" evidence="3">
    <location>
        <begin position="470"/>
        <end position="488"/>
    </location>
</feature>
<dbReference type="InterPro" id="IPR020012">
    <property type="entry name" value="LysM_FimV"/>
</dbReference>
<feature type="domain" description="FimV N-terminal" evidence="4">
    <location>
        <begin position="67"/>
        <end position="175"/>
    </location>
</feature>
<keyword evidence="3" id="KW-0812">Transmembrane</keyword>
<keyword evidence="6" id="KW-1185">Reference proteome</keyword>
<dbReference type="AlphaFoldDB" id="Q87DS2"/>
<protein>
    <recommendedName>
        <fullName evidence="4">FimV N-terminal domain-containing protein</fullName>
    </recommendedName>
</protein>
<evidence type="ECO:0000313" key="5">
    <source>
        <dbReference type="EMBL" id="AAO28481.1"/>
    </source>
</evidence>
<dbReference type="KEGG" id="xft:PD_0609"/>
<feature type="region of interest" description="Disordered" evidence="2">
    <location>
        <begin position="385"/>
        <end position="405"/>
    </location>
</feature>
<keyword evidence="1" id="KW-0175">Coiled coil</keyword>
<dbReference type="EMBL" id="AE009442">
    <property type="protein sequence ID" value="AAO28481.1"/>
    <property type="molecule type" value="Genomic_DNA"/>
</dbReference>